<evidence type="ECO:0008006" key="9">
    <source>
        <dbReference type="Google" id="ProtNLM"/>
    </source>
</evidence>
<evidence type="ECO:0000256" key="6">
    <source>
        <dbReference type="SAM" id="SignalP"/>
    </source>
</evidence>
<gene>
    <name evidence="7" type="ORF">BEL07_20085</name>
</gene>
<keyword evidence="1" id="KW-1003">Cell membrane</keyword>
<evidence type="ECO:0000313" key="8">
    <source>
        <dbReference type="Proteomes" id="UP000178953"/>
    </source>
</evidence>
<keyword evidence="4" id="KW-0564">Palmitate</keyword>
<feature type="signal peptide" evidence="6">
    <location>
        <begin position="1"/>
        <end position="24"/>
    </location>
</feature>
<sequence>MRVTAAASTTLGCAVLILAGCANDAPTVETTLVFDGDRHTITTTDVTCSRDGDVLIIFVDGPGKQMVRAVVLDRGRLRADRVAVRYDELAGFTSDRADVDVTRSDDTYQLRGRMPPNAGETAAHSFEIVTTCPEYRPYVPPPGSPPRVPIE</sequence>
<evidence type="ECO:0000313" key="7">
    <source>
        <dbReference type="EMBL" id="OFJ51987.1"/>
    </source>
</evidence>
<evidence type="ECO:0000256" key="1">
    <source>
        <dbReference type="ARBA" id="ARBA00022475"/>
    </source>
</evidence>
<dbReference type="InterPro" id="IPR008691">
    <property type="entry name" value="LpqH"/>
</dbReference>
<dbReference type="PROSITE" id="PS51257">
    <property type="entry name" value="PROKAR_LIPOPROTEIN"/>
    <property type="match status" value="1"/>
</dbReference>
<evidence type="ECO:0000256" key="4">
    <source>
        <dbReference type="ARBA" id="ARBA00023139"/>
    </source>
</evidence>
<dbReference type="GO" id="GO:0016020">
    <property type="term" value="C:membrane"/>
    <property type="evidence" value="ECO:0007669"/>
    <property type="project" value="InterPro"/>
</dbReference>
<keyword evidence="2 6" id="KW-0732">Signal</keyword>
<evidence type="ECO:0000256" key="5">
    <source>
        <dbReference type="ARBA" id="ARBA00023288"/>
    </source>
</evidence>
<keyword evidence="5" id="KW-0449">Lipoprotein</keyword>
<proteinExistence type="predicted"/>
<dbReference type="Pfam" id="PF05481">
    <property type="entry name" value="Myco_19_kDa"/>
    <property type="match status" value="1"/>
</dbReference>
<name>A0A1E8Q0M8_9MYCO</name>
<feature type="chain" id="PRO_5030027010" description="Lipoprotein" evidence="6">
    <location>
        <begin position="25"/>
        <end position="151"/>
    </location>
</feature>
<evidence type="ECO:0000256" key="2">
    <source>
        <dbReference type="ARBA" id="ARBA00022729"/>
    </source>
</evidence>
<comment type="caution">
    <text evidence="7">The sequence shown here is derived from an EMBL/GenBank/DDBJ whole genome shotgun (WGS) entry which is preliminary data.</text>
</comment>
<protein>
    <recommendedName>
        <fullName evidence="9">Lipoprotein</fullName>
    </recommendedName>
</protein>
<keyword evidence="3" id="KW-0472">Membrane</keyword>
<organism evidence="7 8">
    <name type="scientific">Mycolicibacterium grossiae</name>
    <dbReference type="NCBI Taxonomy" id="1552759"/>
    <lineage>
        <taxon>Bacteria</taxon>
        <taxon>Bacillati</taxon>
        <taxon>Actinomycetota</taxon>
        <taxon>Actinomycetes</taxon>
        <taxon>Mycobacteriales</taxon>
        <taxon>Mycobacteriaceae</taxon>
        <taxon>Mycolicibacterium</taxon>
    </lineage>
</organism>
<evidence type="ECO:0000256" key="3">
    <source>
        <dbReference type="ARBA" id="ARBA00023136"/>
    </source>
</evidence>
<dbReference type="RefSeq" id="WP_070354824.1">
    <property type="nucleotide sequence ID" value="NZ_CP043474.1"/>
</dbReference>
<dbReference type="Proteomes" id="UP000178953">
    <property type="component" value="Unassembled WGS sequence"/>
</dbReference>
<accession>A0A1E8Q0M8</accession>
<keyword evidence="8" id="KW-1185">Reference proteome</keyword>
<dbReference type="AlphaFoldDB" id="A0A1E8Q0M8"/>
<reference evidence="7 8" key="1">
    <citation type="submission" date="2016-09" db="EMBL/GenBank/DDBJ databases">
        <title>genome sequence of Mycobacterium sp. 739 SCH.</title>
        <authorList>
            <person name="Greninger A.L."/>
            <person name="Qin X."/>
            <person name="Jerome K."/>
            <person name="Vora S."/>
            <person name="Quinn K."/>
        </authorList>
    </citation>
    <scope>NUCLEOTIDE SEQUENCE [LARGE SCALE GENOMIC DNA]</scope>
    <source>
        <strain evidence="7 8">SCH</strain>
    </source>
</reference>
<dbReference type="OrthoDB" id="4718877at2"/>
<dbReference type="EMBL" id="MCHX01000051">
    <property type="protein sequence ID" value="OFJ51987.1"/>
    <property type="molecule type" value="Genomic_DNA"/>
</dbReference>